<dbReference type="Pfam" id="PF13517">
    <property type="entry name" value="FG-GAP_3"/>
    <property type="match status" value="1"/>
</dbReference>
<dbReference type="InterPro" id="IPR010496">
    <property type="entry name" value="AL/BT2_dom"/>
</dbReference>
<evidence type="ECO:0000259" key="3">
    <source>
        <dbReference type="Pfam" id="PF06439"/>
    </source>
</evidence>
<gene>
    <name evidence="4" type="ORF">D0Y96_19500</name>
</gene>
<feature type="signal peptide" evidence="2">
    <location>
        <begin position="1"/>
        <end position="33"/>
    </location>
</feature>
<evidence type="ECO:0000313" key="4">
    <source>
        <dbReference type="EMBL" id="RFU14991.1"/>
    </source>
</evidence>
<dbReference type="Proteomes" id="UP000264702">
    <property type="component" value="Unassembled WGS sequence"/>
</dbReference>
<keyword evidence="5" id="KW-1185">Reference proteome</keyword>
<proteinExistence type="predicted"/>
<reference evidence="4 5" key="1">
    <citation type="submission" date="2018-08" db="EMBL/GenBank/DDBJ databases">
        <title>Acidipila sp. 4G-K13, an acidobacterium isolated from forest soil.</title>
        <authorList>
            <person name="Gao Z.-H."/>
            <person name="Qiu L.-H."/>
        </authorList>
    </citation>
    <scope>NUCLEOTIDE SEQUENCE [LARGE SCALE GENOMIC DNA]</scope>
    <source>
        <strain evidence="4 5">4G-K13</strain>
    </source>
</reference>
<feature type="chain" id="PRO_5016811851" evidence="2">
    <location>
        <begin position="34"/>
        <end position="680"/>
    </location>
</feature>
<comment type="caution">
    <text evidence="4">The sequence shown here is derived from an EMBL/GenBank/DDBJ whole genome shotgun (WGS) entry which is preliminary data.</text>
</comment>
<dbReference type="Pfam" id="PF01839">
    <property type="entry name" value="FG-GAP"/>
    <property type="match status" value="1"/>
</dbReference>
<feature type="domain" description="3-keto-alpha-glucoside-1,2-lyase/3-keto-2-hydroxy-glucal hydratase" evidence="3">
    <location>
        <begin position="48"/>
        <end position="261"/>
    </location>
</feature>
<keyword evidence="1 2" id="KW-0732">Signal</keyword>
<evidence type="ECO:0000313" key="5">
    <source>
        <dbReference type="Proteomes" id="UP000264702"/>
    </source>
</evidence>
<dbReference type="Pfam" id="PF06439">
    <property type="entry name" value="3keto-disac_hyd"/>
    <property type="match status" value="1"/>
</dbReference>
<sequence>MRKEREKMKITRSIQWVASLAVLAALHVPAAWSQTELPAFPADGGISGSSLTGWTPLGHAAWTARDGVVTAQPKTPEGGWLVLGRSLSNIGFYTRIRCAGDCKAGVLLRAEKTADGGMKGLYVALSDSDRGVYALTVDAQGRDVSRVKLPSGASFGGLSSPHANTPPEIDALQKIRNTVLPSLRAMTPQTADMQPLNRPTGDYLPGAWNSLNIFLFQDAFNPSVNGGVDGTGALTDVIVPADLGTYGRIALYAGGTKPAQFSGVAWKDLLKRERPAEYLSSDFEMHRLDGLFYSWSPAVGDFNHDGHPDIAAGPWIYFGPDFTKAQEYYTPVAYNPTADYPQLSTVAFAHDFTGDGWDDIIQFTGNAGYITGWLYVNPKGQSRHWDKYKVLDLLANEDTELVDLFGDGKVEILHGGPDYGLGYSMPDPKDPTGKWIITRIAPKGPWGDFLVHGLGAGDINGDGRKDIISPFGWWEQPPPGTQGYWKYHPFAFTNFGISQGGPGGSTLGVYDVNGDGLNDVVTAQQGHGFGLAWFEQKRDAAGNITFVRHWIMNNWLDKNAGGVTFTELHAIGFADMDGDGIPDIVTGKRSFSHLDSWHDPDPWGQPVLYIYKTVRDPHAPGGARFVPEMIHNFSGVGAHIELKDMNGDGLPDIETSGPYGTFVFINRMKQGSHRADISGR</sequence>
<dbReference type="Gene3D" id="2.130.10.130">
    <property type="entry name" value="Integrin alpha, N-terminal"/>
    <property type="match status" value="2"/>
</dbReference>
<name>A0A372IJR1_9BACT</name>
<dbReference type="PANTHER" id="PTHR46580">
    <property type="entry name" value="SENSOR KINASE-RELATED"/>
    <property type="match status" value="1"/>
</dbReference>
<protein>
    <submittedName>
        <fullName evidence="4">DUF1080 domain-containing protein</fullName>
    </submittedName>
</protein>
<dbReference type="EMBL" id="QVQT01000008">
    <property type="protein sequence ID" value="RFU14991.1"/>
    <property type="molecule type" value="Genomic_DNA"/>
</dbReference>
<organism evidence="4 5">
    <name type="scientific">Paracidobacterium acidisoli</name>
    <dbReference type="NCBI Taxonomy" id="2303751"/>
    <lineage>
        <taxon>Bacteria</taxon>
        <taxon>Pseudomonadati</taxon>
        <taxon>Acidobacteriota</taxon>
        <taxon>Terriglobia</taxon>
        <taxon>Terriglobales</taxon>
        <taxon>Acidobacteriaceae</taxon>
        <taxon>Paracidobacterium</taxon>
    </lineage>
</organism>
<evidence type="ECO:0000256" key="2">
    <source>
        <dbReference type="SAM" id="SignalP"/>
    </source>
</evidence>
<dbReference type="SUPFAM" id="SSF69318">
    <property type="entry name" value="Integrin alpha N-terminal domain"/>
    <property type="match status" value="1"/>
</dbReference>
<accession>A0A372IJR1</accession>
<evidence type="ECO:0000256" key="1">
    <source>
        <dbReference type="ARBA" id="ARBA00022729"/>
    </source>
</evidence>
<dbReference type="InterPro" id="IPR013517">
    <property type="entry name" value="FG-GAP"/>
</dbReference>
<dbReference type="AlphaFoldDB" id="A0A372IJR1"/>
<dbReference type="Gene3D" id="2.60.120.560">
    <property type="entry name" value="Exo-inulinase, domain 1"/>
    <property type="match status" value="1"/>
</dbReference>
<dbReference type="InterPro" id="IPR028994">
    <property type="entry name" value="Integrin_alpha_N"/>
</dbReference>
<dbReference type="GO" id="GO:0016787">
    <property type="term" value="F:hydrolase activity"/>
    <property type="evidence" value="ECO:0007669"/>
    <property type="project" value="InterPro"/>
</dbReference>